<feature type="region of interest" description="Disordered" evidence="1">
    <location>
        <begin position="559"/>
        <end position="615"/>
    </location>
</feature>
<dbReference type="GO" id="GO:0007165">
    <property type="term" value="P:signal transduction"/>
    <property type="evidence" value="ECO:0007669"/>
    <property type="project" value="InterPro"/>
</dbReference>
<feature type="compositionally biased region" description="Basic and acidic residues" evidence="1">
    <location>
        <begin position="595"/>
        <end position="605"/>
    </location>
</feature>
<dbReference type="Gene3D" id="3.10.20.90">
    <property type="entry name" value="Phosphatidylinositol 3-kinase Catalytic Subunit, Chain A, domain 1"/>
    <property type="match status" value="1"/>
</dbReference>
<dbReference type="Proteomes" id="UP001107558">
    <property type="component" value="Chromosome 1"/>
</dbReference>
<feature type="region of interest" description="Disordered" evidence="1">
    <location>
        <begin position="634"/>
        <end position="653"/>
    </location>
</feature>
<feature type="compositionally biased region" description="Basic and acidic residues" evidence="1">
    <location>
        <begin position="108"/>
        <end position="128"/>
    </location>
</feature>
<dbReference type="SUPFAM" id="SSF50729">
    <property type="entry name" value="PH domain-like"/>
    <property type="match status" value="1"/>
</dbReference>
<feature type="compositionally biased region" description="Low complexity" evidence="1">
    <location>
        <begin position="572"/>
        <end position="588"/>
    </location>
</feature>
<proteinExistence type="predicted"/>
<feature type="compositionally biased region" description="Low complexity" evidence="1">
    <location>
        <begin position="397"/>
        <end position="413"/>
    </location>
</feature>
<dbReference type="Pfam" id="PF00620">
    <property type="entry name" value="RhoGAP"/>
    <property type="match status" value="1"/>
</dbReference>
<dbReference type="InterPro" id="IPR000198">
    <property type="entry name" value="RhoGAP_dom"/>
</dbReference>
<dbReference type="SUPFAM" id="SSF48350">
    <property type="entry name" value="GTPase activation domain, GAP"/>
    <property type="match status" value="1"/>
</dbReference>
<feature type="region of interest" description="Disordered" evidence="1">
    <location>
        <begin position="383"/>
        <end position="416"/>
    </location>
</feature>
<feature type="compositionally biased region" description="Polar residues" evidence="1">
    <location>
        <begin position="329"/>
        <end position="340"/>
    </location>
</feature>
<dbReference type="GO" id="GO:0005737">
    <property type="term" value="C:cytoplasm"/>
    <property type="evidence" value="ECO:0007669"/>
    <property type="project" value="TreeGrafter"/>
</dbReference>
<keyword evidence="4" id="KW-1185">Reference proteome</keyword>
<feature type="compositionally biased region" description="Low complexity" evidence="1">
    <location>
        <begin position="130"/>
        <end position="141"/>
    </location>
</feature>
<dbReference type="PANTHER" id="PTHR45899">
    <property type="entry name" value="RHO GTPASE ACTIVATING PROTEIN AT 15B, ISOFORM C"/>
    <property type="match status" value="1"/>
</dbReference>
<comment type="caution">
    <text evidence="3">The sequence shown here is derived from an EMBL/GenBank/DDBJ whole genome shotgun (WGS) entry which is preliminary data.</text>
</comment>
<dbReference type="InterPro" id="IPR052227">
    <property type="entry name" value="Arf-Rho-GAP_ANK-PH_domain"/>
</dbReference>
<dbReference type="SMART" id="SM00324">
    <property type="entry name" value="RhoGAP"/>
    <property type="match status" value="1"/>
</dbReference>
<dbReference type="InterPro" id="IPR008936">
    <property type="entry name" value="Rho_GTPase_activation_prot"/>
</dbReference>
<name>A0A9J6CSN7_POLVA</name>
<accession>A0A9J6CSN7</accession>
<evidence type="ECO:0000313" key="3">
    <source>
        <dbReference type="EMBL" id="KAG5684579.1"/>
    </source>
</evidence>
<evidence type="ECO:0000259" key="2">
    <source>
        <dbReference type="PROSITE" id="PS50238"/>
    </source>
</evidence>
<feature type="domain" description="Rho-GAP" evidence="2">
    <location>
        <begin position="1024"/>
        <end position="1210"/>
    </location>
</feature>
<sequence>MSDENPRPVPTPRPRQLKSSSDEIDSTLHVYEQFVIKPETLYSSLNDQLDEMRIEMQKPVPTPRSRVPKPAIYENQVLNNKQPELPPKTGAIRKAPNIPKVENNLNDSKSDDKEIERNENEERRKDSEDILSISSSTSGKSNSEKYTTPRPSDILKTIGSSSKMLTEAIGERITDKTVSAKHKLMKEYKHSVNALESWTTDTKSNTAKKLKNVKAKFENLSLKRNKTRRSISNDVDDRPQTINLGNDEMFQSLTFNSPMNNQRSYKLNDIPAQISTQYEVPKNAKFKYKSSEDLPSYDDVVNNQEFLKRNTKLTQSLQGVQKQNNLNKYQNVSDTHLNTISSDDSSESDEGSQPPNIPAPQLLPNEPVYGRVKHIPNSVYENAPIIPLRKPPPPPTTRRNVSPQQQQDSSDASNRVTISSTISESCTLNDNSIARSTTGIDRSESWRYVSNDNVSRLTLDSIESVEPIYANDENERIPTSNLIAQMTLLEPTKILNTDDRQSTMTREILNEFDPLSRESFDQFVTNNMNHLTLLETLLSEETYGTIGDNQSIMSAETIDETSSDDLNHSDQSSEQTSAAASSAQSSPLSPAPLPPERKKNQKNEPQRQQSVIIHQNLKLKDSIENLVEPFLAKVDDQPSTSEQADLSKPKAPKTNWFVDDEDTAKFVKNNLDNPKNFAQTPTDKVTKTVPHLTKVNNLSANRDYLPSYEESKNDEVVTQRNDEKLNGPIKSRSSIFSFALKRRNSLKDKKIDPKDFIPRPPFGEEPTNFNEKNVILFKLPSGVIEDMLKELNPRFIELRKRQFKAFADPEMKVLKEHLDLNHLTSVHYLVNHKFSDFKTECGRQIYCFEINLALPKSSGNNNNAGGGTSNALLDSKGSPIRTQRVTFVYGIHSKQEKCMWMQKIIRSLTNVFPKEYTCDYVRSGWCYMKKSVTSVWSGTWILLSRRRLLFYDFTESRLEILDLRKARCIGLKENDESIQNLFVEKGPIMLIDAPPYTCYFIMNTTRETKIWSVVIKDEAHANGTQLRHQQLTKDNVPVFVDKCINFVYTNGTMSEGIYRKAGSASNIQKLMTALRKDAFEVQITRFEYNEHDVSSALKRFFRELPEPLMGKHAVSFLSVSEMKNFADKIQAYRELLQRLPSVEYQTLKKLLGHLHFIQTQKEVNKMKAENLAMVFGPTLMQPQNNENQYTIDQRDSEVIAELIVNYKKLYELTPDEIKTEQIMLTVLQKYHNAAENLSDTVKKSGDFKVWITIDPNPEQNTKQEDKKQINLSLTPTKTVFELCKELESQMKIAAHQMTLMEVILNGELQRPLHYSEKVLNVVLRWSNWPEADRKTNYLELRPQTKFQQQIERAMKTLPSLTPCMELKFADKKTKSLKLFTLELIETTINVLKTEKNTNVKVKDVDVSNCVTYLGAEKKRDNQCRWALTLVELNFNKRGRDSPFIGHIIAGNNINDQITWYTSILYSMHGYDISPNPQIVIP</sequence>
<dbReference type="PANTHER" id="PTHR45899:SF2">
    <property type="entry name" value="RHO GTPASE ACTIVATING PROTEIN AT 15B, ISOFORM C"/>
    <property type="match status" value="1"/>
</dbReference>
<evidence type="ECO:0000256" key="1">
    <source>
        <dbReference type="SAM" id="MobiDB-lite"/>
    </source>
</evidence>
<dbReference type="PROSITE" id="PS50238">
    <property type="entry name" value="RHOGAP"/>
    <property type="match status" value="1"/>
</dbReference>
<evidence type="ECO:0000313" key="4">
    <source>
        <dbReference type="Proteomes" id="UP001107558"/>
    </source>
</evidence>
<dbReference type="OrthoDB" id="29546at2759"/>
<dbReference type="EMBL" id="JADBJN010000001">
    <property type="protein sequence ID" value="KAG5684579.1"/>
    <property type="molecule type" value="Genomic_DNA"/>
</dbReference>
<protein>
    <recommendedName>
        <fullName evidence="2">Rho-GAP domain-containing protein</fullName>
    </recommendedName>
</protein>
<feature type="region of interest" description="Disordered" evidence="1">
    <location>
        <begin position="53"/>
        <end position="155"/>
    </location>
</feature>
<feature type="region of interest" description="Disordered" evidence="1">
    <location>
        <begin position="329"/>
        <end position="367"/>
    </location>
</feature>
<feature type="region of interest" description="Disordered" evidence="1">
    <location>
        <begin position="1"/>
        <end position="24"/>
    </location>
</feature>
<dbReference type="Gene3D" id="1.10.555.10">
    <property type="entry name" value="Rho GTPase activation protein"/>
    <property type="match status" value="1"/>
</dbReference>
<reference evidence="3" key="1">
    <citation type="submission" date="2021-03" db="EMBL/GenBank/DDBJ databases">
        <title>Chromosome level genome of the anhydrobiotic midge Polypedilum vanderplanki.</title>
        <authorList>
            <person name="Yoshida Y."/>
            <person name="Kikawada T."/>
            <person name="Gusev O."/>
        </authorList>
    </citation>
    <scope>NUCLEOTIDE SEQUENCE</scope>
    <source>
        <strain evidence="3">NIAS01</strain>
        <tissue evidence="3">Whole body or cell culture</tissue>
    </source>
</reference>
<organism evidence="3 4">
    <name type="scientific">Polypedilum vanderplanki</name>
    <name type="common">Sleeping chironomid midge</name>
    <dbReference type="NCBI Taxonomy" id="319348"/>
    <lineage>
        <taxon>Eukaryota</taxon>
        <taxon>Metazoa</taxon>
        <taxon>Ecdysozoa</taxon>
        <taxon>Arthropoda</taxon>
        <taxon>Hexapoda</taxon>
        <taxon>Insecta</taxon>
        <taxon>Pterygota</taxon>
        <taxon>Neoptera</taxon>
        <taxon>Endopterygota</taxon>
        <taxon>Diptera</taxon>
        <taxon>Nematocera</taxon>
        <taxon>Chironomoidea</taxon>
        <taxon>Chironomidae</taxon>
        <taxon>Chironominae</taxon>
        <taxon>Polypedilum</taxon>
        <taxon>Polypedilum</taxon>
    </lineage>
</organism>
<dbReference type="GO" id="GO:0005547">
    <property type="term" value="F:phosphatidylinositol-3,4,5-trisphosphate binding"/>
    <property type="evidence" value="ECO:0007669"/>
    <property type="project" value="TreeGrafter"/>
</dbReference>
<gene>
    <name evidence="3" type="ORF">PVAND_013804</name>
</gene>
<dbReference type="CDD" id="cd17113">
    <property type="entry name" value="RA_ARAPs"/>
    <property type="match status" value="1"/>
</dbReference>